<name>A0A915IDF5_ROMCU</name>
<keyword evidence="2" id="KW-0812">Transmembrane</keyword>
<dbReference type="Proteomes" id="UP000887565">
    <property type="component" value="Unplaced"/>
</dbReference>
<dbReference type="PANTHER" id="PTHR46901:SF2">
    <property type="entry name" value="GH04942P"/>
    <property type="match status" value="1"/>
</dbReference>
<evidence type="ECO:0000256" key="1">
    <source>
        <dbReference type="SAM" id="MobiDB-lite"/>
    </source>
</evidence>
<feature type="region of interest" description="Disordered" evidence="1">
    <location>
        <begin position="510"/>
        <end position="535"/>
    </location>
</feature>
<organism evidence="4 5">
    <name type="scientific">Romanomermis culicivorax</name>
    <name type="common">Nematode worm</name>
    <dbReference type="NCBI Taxonomy" id="13658"/>
    <lineage>
        <taxon>Eukaryota</taxon>
        <taxon>Metazoa</taxon>
        <taxon>Ecdysozoa</taxon>
        <taxon>Nematoda</taxon>
        <taxon>Enoplea</taxon>
        <taxon>Dorylaimia</taxon>
        <taxon>Mermithida</taxon>
        <taxon>Mermithoidea</taxon>
        <taxon>Mermithidae</taxon>
        <taxon>Romanomermis</taxon>
    </lineage>
</organism>
<sequence>MAYPRYFYNELSMILDDSDECLDVIVAQMKDNAVFIGDFFGNGLSTPVLDDDWGIGRQSFTYVSGRSEGAYNIVTFRRKLVSEDLTDYNIERNSPSSVIAVAKNPNNELNIEKNARNFLSMYDSRTVDLNFFDVAEEIDTESTTKKSVKINPVAKCKASYGSPKGCVDDSCAYFVEWGFEGEHLSIKLEATMQPGTWTGVGFSEDGFLNNSNIVVAILNGNNAIELTERFVDRELRLIINRDQNIFDIKNAFKNGRLLSSLKLSLTSYYNQETRIYQSSKCFYILYPISGGKLSDSGEILPFAGNVEVERSDEVCGCRKITTSSPEDTKPKGRGKNDHTGMHTVTTYSLKLKLLKPSDQTKDETIRDVLKRFLIKTLAYDSDPGSLKVDSLQIKRLNGSFLADVELSSPIIKDKELLKNVLFYEAANNPTYDLKIDPYTIETEEVWNASNDKTRLILYVLIGTVIILIVFTILICLAFYFCIRHDKVAQPKKRFFSSYPNASYPISKSTQHLNMSRDKYDLSKSKSRTSDRYSANQTSSHYLSDFPTVAANSSSYFADHGPIYPNAVIRPKSKRNRDQVKNSYPRY</sequence>
<evidence type="ECO:0000313" key="4">
    <source>
        <dbReference type="Proteomes" id="UP000887565"/>
    </source>
</evidence>
<dbReference type="WBParaSite" id="nRc.2.0.1.t12229-RA">
    <property type="protein sequence ID" value="nRc.2.0.1.t12229-RA"/>
    <property type="gene ID" value="nRc.2.0.1.g12229"/>
</dbReference>
<keyword evidence="2" id="KW-0472">Membrane</keyword>
<dbReference type="InterPro" id="IPR045266">
    <property type="entry name" value="DOH_DOMON"/>
</dbReference>
<dbReference type="AlphaFoldDB" id="A0A915IDF5"/>
<dbReference type="PANTHER" id="PTHR46901">
    <property type="entry name" value="GH04942P"/>
    <property type="match status" value="1"/>
</dbReference>
<keyword evidence="2" id="KW-1133">Transmembrane helix</keyword>
<dbReference type="PROSITE" id="PS50836">
    <property type="entry name" value="DOMON"/>
    <property type="match status" value="1"/>
</dbReference>
<evidence type="ECO:0000256" key="2">
    <source>
        <dbReference type="SAM" id="Phobius"/>
    </source>
</evidence>
<dbReference type="Pfam" id="PF03351">
    <property type="entry name" value="DOMON"/>
    <property type="match status" value="2"/>
</dbReference>
<accession>A0A915IDF5</accession>
<feature type="transmembrane region" description="Helical" evidence="2">
    <location>
        <begin position="455"/>
        <end position="482"/>
    </location>
</feature>
<dbReference type="InterPro" id="IPR005018">
    <property type="entry name" value="DOMON_domain"/>
</dbReference>
<dbReference type="CDD" id="cd09631">
    <property type="entry name" value="DOMON_DOH"/>
    <property type="match status" value="1"/>
</dbReference>
<protein>
    <submittedName>
        <fullName evidence="5">DOMON domain-containing protein</fullName>
    </submittedName>
</protein>
<feature type="domain" description="DOMON" evidence="3">
    <location>
        <begin position="171"/>
        <end position="289"/>
    </location>
</feature>
<feature type="region of interest" description="Disordered" evidence="1">
    <location>
        <begin position="319"/>
        <end position="339"/>
    </location>
</feature>
<evidence type="ECO:0000259" key="3">
    <source>
        <dbReference type="PROSITE" id="PS50836"/>
    </source>
</evidence>
<feature type="compositionally biased region" description="Basic and acidic residues" evidence="1">
    <location>
        <begin position="326"/>
        <end position="339"/>
    </location>
</feature>
<proteinExistence type="predicted"/>
<evidence type="ECO:0000313" key="5">
    <source>
        <dbReference type="WBParaSite" id="nRc.2.0.1.t12229-RA"/>
    </source>
</evidence>
<keyword evidence="4" id="KW-1185">Reference proteome</keyword>
<reference evidence="5" key="1">
    <citation type="submission" date="2022-11" db="UniProtKB">
        <authorList>
            <consortium name="WormBaseParasite"/>
        </authorList>
    </citation>
    <scope>IDENTIFICATION</scope>
</reference>
<feature type="compositionally biased region" description="Basic and acidic residues" evidence="1">
    <location>
        <begin position="514"/>
        <end position="530"/>
    </location>
</feature>